<dbReference type="EMBL" id="DS113620">
    <property type="protein sequence ID" value="EAX99908.1"/>
    <property type="molecule type" value="Genomic_DNA"/>
</dbReference>
<dbReference type="RefSeq" id="XP_001312838.1">
    <property type="nucleotide sequence ID" value="XM_001312837.1"/>
</dbReference>
<gene>
    <name evidence="1" type="ORF">TVAG_159280</name>
</gene>
<dbReference type="InParanoid" id="A2F583"/>
<dbReference type="AlphaFoldDB" id="A2F583"/>
<evidence type="ECO:0000313" key="2">
    <source>
        <dbReference type="Proteomes" id="UP000001542"/>
    </source>
</evidence>
<name>A2F583_TRIV3</name>
<keyword evidence="2" id="KW-1185">Reference proteome</keyword>
<proteinExistence type="predicted"/>
<dbReference type="VEuPathDB" id="TrichDB:TVAG_159280"/>
<reference evidence="1" key="1">
    <citation type="submission" date="2006-10" db="EMBL/GenBank/DDBJ databases">
        <authorList>
            <person name="Amadeo P."/>
            <person name="Zhao Q."/>
            <person name="Wortman J."/>
            <person name="Fraser-Liggett C."/>
            <person name="Carlton J."/>
        </authorList>
    </citation>
    <scope>NUCLEOTIDE SEQUENCE</scope>
    <source>
        <strain evidence="1">G3</strain>
    </source>
</reference>
<organism evidence="1 2">
    <name type="scientific">Trichomonas vaginalis (strain ATCC PRA-98 / G3)</name>
    <dbReference type="NCBI Taxonomy" id="412133"/>
    <lineage>
        <taxon>Eukaryota</taxon>
        <taxon>Metamonada</taxon>
        <taxon>Parabasalia</taxon>
        <taxon>Trichomonadida</taxon>
        <taxon>Trichomonadidae</taxon>
        <taxon>Trichomonas</taxon>
    </lineage>
</organism>
<dbReference type="KEGG" id="tva:4757728"/>
<dbReference type="VEuPathDB" id="TrichDB:TVAGG3_0160180"/>
<dbReference type="Proteomes" id="UP000001542">
    <property type="component" value="Unassembled WGS sequence"/>
</dbReference>
<protein>
    <submittedName>
        <fullName evidence="1">Uncharacterized protein</fullName>
    </submittedName>
</protein>
<accession>A2F583</accession>
<reference evidence="1" key="2">
    <citation type="journal article" date="2007" name="Science">
        <title>Draft genome sequence of the sexually transmitted pathogen Trichomonas vaginalis.</title>
        <authorList>
            <person name="Carlton J.M."/>
            <person name="Hirt R.P."/>
            <person name="Silva J.C."/>
            <person name="Delcher A.L."/>
            <person name="Schatz M."/>
            <person name="Zhao Q."/>
            <person name="Wortman J.R."/>
            <person name="Bidwell S.L."/>
            <person name="Alsmark U.C.M."/>
            <person name="Besteiro S."/>
            <person name="Sicheritz-Ponten T."/>
            <person name="Noel C.J."/>
            <person name="Dacks J.B."/>
            <person name="Foster P.G."/>
            <person name="Simillion C."/>
            <person name="Van de Peer Y."/>
            <person name="Miranda-Saavedra D."/>
            <person name="Barton G.J."/>
            <person name="Westrop G.D."/>
            <person name="Mueller S."/>
            <person name="Dessi D."/>
            <person name="Fiori P.L."/>
            <person name="Ren Q."/>
            <person name="Paulsen I."/>
            <person name="Zhang H."/>
            <person name="Bastida-Corcuera F.D."/>
            <person name="Simoes-Barbosa A."/>
            <person name="Brown M.T."/>
            <person name="Hayes R.D."/>
            <person name="Mukherjee M."/>
            <person name="Okumura C.Y."/>
            <person name="Schneider R."/>
            <person name="Smith A.J."/>
            <person name="Vanacova S."/>
            <person name="Villalvazo M."/>
            <person name="Haas B.J."/>
            <person name="Pertea M."/>
            <person name="Feldblyum T.V."/>
            <person name="Utterback T.R."/>
            <person name="Shu C.L."/>
            <person name="Osoegawa K."/>
            <person name="de Jong P.J."/>
            <person name="Hrdy I."/>
            <person name="Horvathova L."/>
            <person name="Zubacova Z."/>
            <person name="Dolezal P."/>
            <person name="Malik S.B."/>
            <person name="Logsdon J.M. Jr."/>
            <person name="Henze K."/>
            <person name="Gupta A."/>
            <person name="Wang C.C."/>
            <person name="Dunne R.L."/>
            <person name="Upcroft J.A."/>
            <person name="Upcroft P."/>
            <person name="White O."/>
            <person name="Salzberg S.L."/>
            <person name="Tang P."/>
            <person name="Chiu C.-H."/>
            <person name="Lee Y.-S."/>
            <person name="Embley T.M."/>
            <person name="Coombs G.H."/>
            <person name="Mottram J.C."/>
            <person name="Tachezy J."/>
            <person name="Fraser-Liggett C.M."/>
            <person name="Johnson P.J."/>
        </authorList>
    </citation>
    <scope>NUCLEOTIDE SEQUENCE [LARGE SCALE GENOMIC DNA]</scope>
    <source>
        <strain evidence="1">G3</strain>
    </source>
</reference>
<evidence type="ECO:0000313" key="1">
    <source>
        <dbReference type="EMBL" id="EAX99908.1"/>
    </source>
</evidence>
<sequence>MPWDRSHYMFGFGDSEMGKDSQIIYQSEPNGNKLERIVVPWMVVKYILAVKKYDFDKYFTSDDPELYVMEQRLRYYFLQYLHDPEANPLVFEAQYHGALLSHFYPHKFAEYGRAIILFLVFTGREIVRYEWINSLKLVVDSLYYFLGYGYPCEKEDLGGVALGLIELQKRIPFIKNDPKDVCPDLFRDYHWYAHIRIYSKISKEKPFLFKYPIKLTEEAIKKINKILGKNDDKK</sequence>